<evidence type="ECO:0000256" key="1">
    <source>
        <dbReference type="SAM" id="Phobius"/>
    </source>
</evidence>
<name>B7KE74_GLOC7</name>
<gene>
    <name evidence="2" type="ordered locus">PCC7424_3377</name>
</gene>
<keyword evidence="1" id="KW-1133">Transmembrane helix</keyword>
<dbReference type="AlphaFoldDB" id="B7KE74"/>
<dbReference type="Proteomes" id="UP000002384">
    <property type="component" value="Chromosome"/>
</dbReference>
<dbReference type="RefSeq" id="WP_015955367.1">
    <property type="nucleotide sequence ID" value="NC_011729.1"/>
</dbReference>
<keyword evidence="1" id="KW-0812">Transmembrane</keyword>
<protein>
    <submittedName>
        <fullName evidence="2">Uncharacterized protein</fullName>
    </submittedName>
</protein>
<dbReference type="OrthoDB" id="574103at2"/>
<evidence type="ECO:0000313" key="2">
    <source>
        <dbReference type="EMBL" id="ACK71772.1"/>
    </source>
</evidence>
<feature type="transmembrane region" description="Helical" evidence="1">
    <location>
        <begin position="6"/>
        <end position="24"/>
    </location>
</feature>
<dbReference type="KEGG" id="cyc:PCC7424_3377"/>
<dbReference type="eggNOG" id="ENOG5030R28">
    <property type="taxonomic scope" value="Bacteria"/>
</dbReference>
<proteinExistence type="predicted"/>
<dbReference type="EMBL" id="CP001291">
    <property type="protein sequence ID" value="ACK71772.1"/>
    <property type="molecule type" value="Genomic_DNA"/>
</dbReference>
<sequence length="112" mass="13510">MLIFVIICNFVLSTLNLYIALRLWRLRRTLKRITRTLTFVERRIDTIFTPAPQFVIKGQQGTHALRLYYQQLSFQLEQVQKLIRLINLGLRIWQRQARFKKSQSSPLKFKLF</sequence>
<organism evidence="2 3">
    <name type="scientific">Gloeothece citriformis (strain PCC 7424)</name>
    <name type="common">Cyanothece sp. (strain PCC 7424)</name>
    <dbReference type="NCBI Taxonomy" id="65393"/>
    <lineage>
        <taxon>Bacteria</taxon>
        <taxon>Bacillati</taxon>
        <taxon>Cyanobacteriota</taxon>
        <taxon>Cyanophyceae</taxon>
        <taxon>Oscillatoriophycideae</taxon>
        <taxon>Chroococcales</taxon>
        <taxon>Aphanothecaceae</taxon>
        <taxon>Gloeothece</taxon>
        <taxon>Gloeothece citriformis</taxon>
    </lineage>
</organism>
<reference evidence="3" key="1">
    <citation type="journal article" date="2011" name="MBio">
        <title>Novel metabolic attributes of the genus Cyanothece, comprising a group of unicellular nitrogen-fixing Cyanobacteria.</title>
        <authorList>
            <person name="Bandyopadhyay A."/>
            <person name="Elvitigala T."/>
            <person name="Welsh E."/>
            <person name="Stockel J."/>
            <person name="Liberton M."/>
            <person name="Min H."/>
            <person name="Sherman L.A."/>
            <person name="Pakrasi H.B."/>
        </authorList>
    </citation>
    <scope>NUCLEOTIDE SEQUENCE [LARGE SCALE GENOMIC DNA]</scope>
    <source>
        <strain evidence="3">PCC 7424</strain>
    </source>
</reference>
<dbReference type="HOGENOM" id="CLU_167641_1_0_3"/>
<dbReference type="STRING" id="65393.PCC7424_3377"/>
<evidence type="ECO:0000313" key="3">
    <source>
        <dbReference type="Proteomes" id="UP000002384"/>
    </source>
</evidence>
<keyword evidence="3" id="KW-1185">Reference proteome</keyword>
<keyword evidence="1" id="KW-0472">Membrane</keyword>
<accession>B7KE74</accession>